<name>A0A510J8W6_9FUSO</name>
<dbReference type="EMBL" id="AP019822">
    <property type="protein sequence ID" value="BBM35614.1"/>
    <property type="molecule type" value="Genomic_DNA"/>
</dbReference>
<comment type="function">
    <text evidence="9">Part of the twin-arginine translocation (Tat) system that transports large folded proteins containing a characteristic twin-arginine motif in their signal peptide across membranes. TatA could form the protein-conducting channel of the Tat system.</text>
</comment>
<keyword evidence="6 9" id="KW-1133">Transmembrane helix</keyword>
<proteinExistence type="inferred from homology"/>
<evidence type="ECO:0000256" key="3">
    <source>
        <dbReference type="ARBA" id="ARBA00022475"/>
    </source>
</evidence>
<evidence type="ECO:0000256" key="2">
    <source>
        <dbReference type="ARBA" id="ARBA00022448"/>
    </source>
</evidence>
<dbReference type="GO" id="GO:0008320">
    <property type="term" value="F:protein transmembrane transporter activity"/>
    <property type="evidence" value="ECO:0007669"/>
    <property type="project" value="UniProtKB-UniRule"/>
</dbReference>
<evidence type="ECO:0000256" key="9">
    <source>
        <dbReference type="HAMAP-Rule" id="MF_00236"/>
    </source>
</evidence>
<dbReference type="STRING" id="714315.GCA_000516535_00541"/>
<evidence type="ECO:0000256" key="1">
    <source>
        <dbReference type="ARBA" id="ARBA00004162"/>
    </source>
</evidence>
<comment type="subunit">
    <text evidence="9">Forms a complex with TatC.</text>
</comment>
<dbReference type="HAMAP" id="MF_00236">
    <property type="entry name" value="TatA_E"/>
    <property type="match status" value="1"/>
</dbReference>
<evidence type="ECO:0000313" key="12">
    <source>
        <dbReference type="Proteomes" id="UP000321606"/>
    </source>
</evidence>
<evidence type="ECO:0000256" key="8">
    <source>
        <dbReference type="ARBA" id="ARBA00023136"/>
    </source>
</evidence>
<dbReference type="PANTHER" id="PTHR42982">
    <property type="entry name" value="SEC-INDEPENDENT PROTEIN TRANSLOCASE PROTEIN TATA"/>
    <property type="match status" value="1"/>
</dbReference>
<protein>
    <recommendedName>
        <fullName evidence="9">Sec-independent protein translocase protein TatA</fullName>
    </recommendedName>
</protein>
<dbReference type="KEGG" id="lgo:JCM16774_0539"/>
<organism evidence="11 12">
    <name type="scientific">Pseudoleptotrichia goodfellowii</name>
    <dbReference type="NCBI Taxonomy" id="157692"/>
    <lineage>
        <taxon>Bacteria</taxon>
        <taxon>Fusobacteriati</taxon>
        <taxon>Fusobacteriota</taxon>
        <taxon>Fusobacteriia</taxon>
        <taxon>Fusobacteriales</taxon>
        <taxon>Leptotrichiaceae</taxon>
        <taxon>Pseudoleptotrichia</taxon>
    </lineage>
</organism>
<feature type="region of interest" description="Disordered" evidence="10">
    <location>
        <begin position="48"/>
        <end position="67"/>
    </location>
</feature>
<evidence type="ECO:0000313" key="11">
    <source>
        <dbReference type="EMBL" id="BBM35614.1"/>
    </source>
</evidence>
<dbReference type="InterPro" id="IPR003369">
    <property type="entry name" value="TatA/B/E"/>
</dbReference>
<dbReference type="PANTHER" id="PTHR42982:SF1">
    <property type="entry name" value="SEC-INDEPENDENT PROTEIN TRANSLOCASE PROTEIN TATA"/>
    <property type="match status" value="1"/>
</dbReference>
<keyword evidence="4 9" id="KW-0812">Transmembrane</keyword>
<keyword evidence="7 9" id="KW-0811">Translocation</keyword>
<dbReference type="AlphaFoldDB" id="A0A510J8W6"/>
<gene>
    <name evidence="9" type="primary">tatA</name>
    <name evidence="11" type="ORF">JCM16774_0539</name>
</gene>
<evidence type="ECO:0000256" key="4">
    <source>
        <dbReference type="ARBA" id="ARBA00022692"/>
    </source>
</evidence>
<evidence type="ECO:0000256" key="5">
    <source>
        <dbReference type="ARBA" id="ARBA00022927"/>
    </source>
</evidence>
<sequence>MGIFRDIGTPGLIVIILGALLIFGPKRLPELGEAVGKMFKEFKKSMSDITTDGDEKNSEKKESDKSE</sequence>
<dbReference type="GO" id="GO:0033281">
    <property type="term" value="C:TAT protein transport complex"/>
    <property type="evidence" value="ECO:0007669"/>
    <property type="project" value="UniProtKB-UniRule"/>
</dbReference>
<comment type="subcellular location">
    <subcellularLocation>
        <location evidence="1 9">Cell membrane</location>
        <topology evidence="1 9">Single-pass membrane protein</topology>
    </subcellularLocation>
</comment>
<keyword evidence="5 9" id="KW-0653">Protein transport</keyword>
<keyword evidence="3 9" id="KW-1003">Cell membrane</keyword>
<dbReference type="Proteomes" id="UP000321606">
    <property type="component" value="Chromosome"/>
</dbReference>
<dbReference type="InterPro" id="IPR006312">
    <property type="entry name" value="TatA/E"/>
</dbReference>
<comment type="similarity">
    <text evidence="9">Belongs to the TatA/E family.</text>
</comment>
<dbReference type="GO" id="GO:0043953">
    <property type="term" value="P:protein transport by the Tat complex"/>
    <property type="evidence" value="ECO:0007669"/>
    <property type="project" value="UniProtKB-UniRule"/>
</dbReference>
<evidence type="ECO:0000256" key="6">
    <source>
        <dbReference type="ARBA" id="ARBA00022989"/>
    </source>
</evidence>
<evidence type="ECO:0000256" key="10">
    <source>
        <dbReference type="SAM" id="MobiDB-lite"/>
    </source>
</evidence>
<evidence type="ECO:0000256" key="7">
    <source>
        <dbReference type="ARBA" id="ARBA00023010"/>
    </source>
</evidence>
<dbReference type="RefSeq" id="WP_006808233.1">
    <property type="nucleotide sequence ID" value="NZ_AP019822.1"/>
</dbReference>
<keyword evidence="2 9" id="KW-0813">Transport</keyword>
<dbReference type="Pfam" id="PF02416">
    <property type="entry name" value="TatA_B_E"/>
    <property type="match status" value="1"/>
</dbReference>
<reference evidence="11 12" key="1">
    <citation type="submission" date="2019-07" db="EMBL/GenBank/DDBJ databases">
        <title>Complete Genome Sequence of Leptotrichia goodfellowii Strain JCM 16774.</title>
        <authorList>
            <person name="Watanabe S."/>
            <person name="Cui L."/>
        </authorList>
    </citation>
    <scope>NUCLEOTIDE SEQUENCE [LARGE SCALE GENOMIC DNA]</scope>
    <source>
        <strain evidence="11 12">JCM16774</strain>
    </source>
</reference>
<keyword evidence="8 9" id="KW-0472">Membrane</keyword>
<dbReference type="Gene3D" id="1.20.5.3310">
    <property type="match status" value="1"/>
</dbReference>
<dbReference type="NCBIfam" id="NF011430">
    <property type="entry name" value="PRK14861.1"/>
    <property type="match status" value="1"/>
</dbReference>
<feature type="compositionally biased region" description="Basic and acidic residues" evidence="10">
    <location>
        <begin position="53"/>
        <end position="67"/>
    </location>
</feature>
<accession>A0A510J8W6</accession>
<feature type="transmembrane region" description="Helical" evidence="9">
    <location>
        <begin position="7"/>
        <end position="24"/>
    </location>
</feature>